<dbReference type="AlphaFoldDB" id="A0A9W8A432"/>
<dbReference type="Proteomes" id="UP001150569">
    <property type="component" value="Unassembled WGS sequence"/>
</dbReference>
<keyword evidence="1" id="KW-0472">Membrane</keyword>
<keyword evidence="1" id="KW-1133">Transmembrane helix</keyword>
<accession>A0A9W8A432</accession>
<comment type="caution">
    <text evidence="2">The sequence shown here is derived from an EMBL/GenBank/DDBJ whole genome shotgun (WGS) entry which is preliminary data.</text>
</comment>
<keyword evidence="3" id="KW-1185">Reference proteome</keyword>
<evidence type="ECO:0000313" key="2">
    <source>
        <dbReference type="EMBL" id="KAJ1918736.1"/>
    </source>
</evidence>
<evidence type="ECO:0000256" key="1">
    <source>
        <dbReference type="SAM" id="Phobius"/>
    </source>
</evidence>
<dbReference type="EMBL" id="JANBPT010000495">
    <property type="protein sequence ID" value="KAJ1918736.1"/>
    <property type="molecule type" value="Genomic_DNA"/>
</dbReference>
<sequence>MQVSPSDYRESLGPIMATFIAVKVKPQPGYRLSDAESPPTPATDMTYLDGKALLDQVGTDKDLFTCALACYFDETLTVTLTQLLKDVRGESVAEKFRKALPVHDQQVFDSYLTSRGHIQAAEQFVYRTVVLMITMTMGMLGGFDSIDDHWREIITDFR</sequence>
<gene>
    <name evidence="2" type="ORF">IWQ60_007423</name>
</gene>
<protein>
    <submittedName>
        <fullName evidence="2">Uncharacterized protein</fullName>
    </submittedName>
</protein>
<feature type="transmembrane region" description="Helical" evidence="1">
    <location>
        <begin position="124"/>
        <end position="143"/>
    </location>
</feature>
<reference evidence="2" key="1">
    <citation type="submission" date="2022-07" db="EMBL/GenBank/DDBJ databases">
        <title>Phylogenomic reconstructions and comparative analyses of Kickxellomycotina fungi.</title>
        <authorList>
            <person name="Reynolds N.K."/>
            <person name="Stajich J.E."/>
            <person name="Barry K."/>
            <person name="Grigoriev I.V."/>
            <person name="Crous P."/>
            <person name="Smith M.E."/>
        </authorList>
    </citation>
    <scope>NUCLEOTIDE SEQUENCE</scope>
    <source>
        <strain evidence="2">RSA 861</strain>
    </source>
</reference>
<organism evidence="2 3">
    <name type="scientific">Tieghemiomyces parasiticus</name>
    <dbReference type="NCBI Taxonomy" id="78921"/>
    <lineage>
        <taxon>Eukaryota</taxon>
        <taxon>Fungi</taxon>
        <taxon>Fungi incertae sedis</taxon>
        <taxon>Zoopagomycota</taxon>
        <taxon>Kickxellomycotina</taxon>
        <taxon>Dimargaritomycetes</taxon>
        <taxon>Dimargaritales</taxon>
        <taxon>Dimargaritaceae</taxon>
        <taxon>Tieghemiomyces</taxon>
    </lineage>
</organism>
<keyword evidence="1" id="KW-0812">Transmembrane</keyword>
<name>A0A9W8A432_9FUNG</name>
<proteinExistence type="predicted"/>
<evidence type="ECO:0000313" key="3">
    <source>
        <dbReference type="Proteomes" id="UP001150569"/>
    </source>
</evidence>